<evidence type="ECO:0000256" key="8">
    <source>
        <dbReference type="ARBA" id="ARBA00023242"/>
    </source>
</evidence>
<feature type="region of interest" description="Disordered" evidence="10">
    <location>
        <begin position="1"/>
        <end position="46"/>
    </location>
</feature>
<sequence>MTGPLKRKFDQLEEDSSSFCSSTSSDCISPSCSPSSSVSGEESPWGQMPLPKRDFCGSQSFAPQSILKRAPRERPCRVAFTGITVFYFPRCQGFTSVPSRGGCTLGMAPRHSACCHFSLCEFTQEQARARREKLRQRLKEEKLEMLRWKLSASGVPEGEADLPLTLDAISDASVEEDLAEAVAGGLLEEVNFPPYHPARRRRALLRAAGVPRIDREEKRELQVLRQSREDCGCRCDRVCDPETCSCSLAGIKCQMDHTGFPCGCCKEGCENPNGRVEFNEVRVQTHFIQTLQRLQLEQGAESLGELEAPSQGRPPNQGKQDMVSSFPMANPPNSSMTSSLSDTSESTMDDDSLEWILSFSDSDLGGGGGLGCVGNLDNLSCFYPTDIFTGDPGGLASWTHNYSGSSFVPGILDENTNLDASCFLNGGFEGLRESSLPGTLVPPSVDIHQSNSVDLSLSFCDSFKLLQSLPDYSLGPHYISQKAPGSPDNFKASHGNLPGLSPPGDGSTCFLESLIGLSEPVALTSASFIDSQFEDTALASLVELVQV</sequence>
<dbReference type="Proteomes" id="UP000694422">
    <property type="component" value="Unplaced"/>
</dbReference>
<feature type="compositionally biased region" description="Low complexity" evidence="10">
    <location>
        <begin position="334"/>
        <end position="346"/>
    </location>
</feature>
<evidence type="ECO:0000313" key="12">
    <source>
        <dbReference type="Ensembl" id="ENSSDAP00000011771.1"/>
    </source>
</evidence>
<dbReference type="GO" id="GO:0005634">
    <property type="term" value="C:nucleus"/>
    <property type="evidence" value="ECO:0007669"/>
    <property type="project" value="UniProtKB-SubCell"/>
</dbReference>
<evidence type="ECO:0000256" key="1">
    <source>
        <dbReference type="ARBA" id="ARBA00004123"/>
    </source>
</evidence>
<dbReference type="InterPro" id="IPR031972">
    <property type="entry name" value="CSRNP_N"/>
</dbReference>
<dbReference type="GO" id="GO:0043565">
    <property type="term" value="F:sequence-specific DNA binding"/>
    <property type="evidence" value="ECO:0007669"/>
    <property type="project" value="TreeGrafter"/>
</dbReference>
<dbReference type="Ensembl" id="ENSSDAT00000013320.1">
    <property type="protein sequence ID" value="ENSSDAP00000011771.1"/>
    <property type="gene ID" value="ENSSDAG00000010618.1"/>
</dbReference>
<reference evidence="12" key="2">
    <citation type="submission" date="2025-09" db="UniProtKB">
        <authorList>
            <consortium name="Ensembl"/>
        </authorList>
    </citation>
    <scope>IDENTIFICATION</scope>
</reference>
<feature type="compositionally biased region" description="Low complexity" evidence="10">
    <location>
        <begin position="17"/>
        <end position="44"/>
    </location>
</feature>
<evidence type="ECO:0000256" key="10">
    <source>
        <dbReference type="SAM" id="MobiDB-lite"/>
    </source>
</evidence>
<evidence type="ECO:0000256" key="2">
    <source>
        <dbReference type="ARBA" id="ARBA00008548"/>
    </source>
</evidence>
<feature type="region of interest" description="Disordered" evidence="10">
    <location>
        <begin position="304"/>
        <end position="347"/>
    </location>
</feature>
<evidence type="ECO:0000256" key="5">
    <source>
        <dbReference type="ARBA" id="ARBA00023125"/>
    </source>
</evidence>
<evidence type="ECO:0000313" key="13">
    <source>
        <dbReference type="Proteomes" id="UP000694422"/>
    </source>
</evidence>
<evidence type="ECO:0000256" key="9">
    <source>
        <dbReference type="SAM" id="Coils"/>
    </source>
</evidence>
<dbReference type="Pfam" id="PF16019">
    <property type="entry name" value="CSRNP_N"/>
    <property type="match status" value="1"/>
</dbReference>
<dbReference type="AlphaFoldDB" id="A0A8C9PPZ1"/>
<comment type="similarity">
    <text evidence="2">Belongs to the AXUD1 family.</text>
</comment>
<accession>A0A8C9PPZ1</accession>
<keyword evidence="4" id="KW-0805">Transcription regulation</keyword>
<dbReference type="InterPro" id="IPR023260">
    <property type="entry name" value="Cys/Ser-rich_nuc_prot"/>
</dbReference>
<keyword evidence="3" id="KW-0053">Apoptosis</keyword>
<keyword evidence="13" id="KW-1185">Reference proteome</keyword>
<evidence type="ECO:0000256" key="7">
    <source>
        <dbReference type="ARBA" id="ARBA00023163"/>
    </source>
</evidence>
<feature type="compositionally biased region" description="Polar residues" evidence="10">
    <location>
        <begin position="313"/>
        <end position="323"/>
    </location>
</feature>
<dbReference type="PANTHER" id="PTHR13580:SF10">
    <property type="entry name" value="CYSTEINE_SERINE-RICH NUCLEAR PROTEIN 1"/>
    <property type="match status" value="1"/>
</dbReference>
<keyword evidence="9" id="KW-0175">Coiled coil</keyword>
<dbReference type="GO" id="GO:0000981">
    <property type="term" value="F:DNA-binding transcription factor activity, RNA polymerase II-specific"/>
    <property type="evidence" value="ECO:0007669"/>
    <property type="project" value="TreeGrafter"/>
</dbReference>
<evidence type="ECO:0000259" key="11">
    <source>
        <dbReference type="Pfam" id="PF16019"/>
    </source>
</evidence>
<keyword evidence="6" id="KW-0010">Activator</keyword>
<dbReference type="PANTHER" id="PTHR13580">
    <property type="entry name" value="TGF-BETA INDUCED APOPTOSIS PROTEIN"/>
    <property type="match status" value="1"/>
</dbReference>
<comment type="subcellular location">
    <subcellularLocation>
        <location evidence="1">Nucleus</location>
    </subcellularLocation>
</comment>
<keyword evidence="7" id="KW-0804">Transcription</keyword>
<dbReference type="PRINTS" id="PR02031">
    <property type="entry name" value="CYSSERRICHNP"/>
</dbReference>
<reference evidence="12" key="1">
    <citation type="submission" date="2025-08" db="UniProtKB">
        <authorList>
            <consortium name="Ensembl"/>
        </authorList>
    </citation>
    <scope>IDENTIFICATION</scope>
</reference>
<evidence type="ECO:0000256" key="6">
    <source>
        <dbReference type="ARBA" id="ARBA00023159"/>
    </source>
</evidence>
<name>A0A8C9PPZ1_SPEDA</name>
<organism evidence="12 13">
    <name type="scientific">Spermophilus dauricus</name>
    <name type="common">Daurian ground squirrel</name>
    <dbReference type="NCBI Taxonomy" id="99837"/>
    <lineage>
        <taxon>Eukaryota</taxon>
        <taxon>Metazoa</taxon>
        <taxon>Chordata</taxon>
        <taxon>Craniata</taxon>
        <taxon>Vertebrata</taxon>
        <taxon>Euteleostomi</taxon>
        <taxon>Mammalia</taxon>
        <taxon>Eutheria</taxon>
        <taxon>Euarchontoglires</taxon>
        <taxon>Glires</taxon>
        <taxon>Rodentia</taxon>
        <taxon>Sciuromorpha</taxon>
        <taxon>Sciuridae</taxon>
        <taxon>Xerinae</taxon>
        <taxon>Marmotini</taxon>
        <taxon>Spermophilus</taxon>
    </lineage>
</organism>
<protein>
    <recommendedName>
        <fullName evidence="11">Cysteine/serine-rich nuclear protein N-terminal domain-containing protein</fullName>
    </recommendedName>
</protein>
<feature type="domain" description="Cysteine/serine-rich nuclear protein N-terminal" evidence="11">
    <location>
        <begin position="76"/>
        <end position="298"/>
    </location>
</feature>
<keyword evidence="8" id="KW-0539">Nucleus</keyword>
<dbReference type="GO" id="GO:0006915">
    <property type="term" value="P:apoptotic process"/>
    <property type="evidence" value="ECO:0007669"/>
    <property type="project" value="UniProtKB-KW"/>
</dbReference>
<feature type="coiled-coil region" evidence="9">
    <location>
        <begin position="124"/>
        <end position="151"/>
    </location>
</feature>
<evidence type="ECO:0000256" key="4">
    <source>
        <dbReference type="ARBA" id="ARBA00023015"/>
    </source>
</evidence>
<proteinExistence type="inferred from homology"/>
<evidence type="ECO:0000256" key="3">
    <source>
        <dbReference type="ARBA" id="ARBA00022703"/>
    </source>
</evidence>
<keyword evidence="5" id="KW-0238">DNA-binding</keyword>